<feature type="transmembrane region" description="Helical" evidence="11">
    <location>
        <begin position="6"/>
        <end position="22"/>
    </location>
</feature>
<dbReference type="PANTHER" id="PTHR33909:SF1">
    <property type="entry name" value="SEC TRANSLOCON ACCESSORY COMPLEX SUBUNIT YAJC"/>
    <property type="match status" value="1"/>
</dbReference>
<proteinExistence type="inferred from homology"/>
<dbReference type="GO" id="GO:0005886">
    <property type="term" value="C:plasma membrane"/>
    <property type="evidence" value="ECO:0007669"/>
    <property type="project" value="UniProtKB-SubCell"/>
</dbReference>
<name>C7MCC1_BRAFD</name>
<keyword evidence="13" id="KW-1185">Reference proteome</keyword>
<evidence type="ECO:0000256" key="1">
    <source>
        <dbReference type="ARBA" id="ARBA00004162"/>
    </source>
</evidence>
<evidence type="ECO:0000256" key="2">
    <source>
        <dbReference type="ARBA" id="ARBA00006742"/>
    </source>
</evidence>
<dbReference type="HOGENOM" id="CLU_116157_4_1_11"/>
<evidence type="ECO:0000313" key="12">
    <source>
        <dbReference type="EMBL" id="ACU85228.1"/>
    </source>
</evidence>
<keyword evidence="5 11" id="KW-0812">Transmembrane</keyword>
<organism evidence="12 13">
    <name type="scientific">Brachybacterium faecium (strain ATCC 43885 / DSM 4810 / JCM 11609 / LMG 19847 / NBRC 14762 / NCIMB 9860 / 6-10)</name>
    <dbReference type="NCBI Taxonomy" id="446465"/>
    <lineage>
        <taxon>Bacteria</taxon>
        <taxon>Bacillati</taxon>
        <taxon>Actinomycetota</taxon>
        <taxon>Actinomycetes</taxon>
        <taxon>Micrococcales</taxon>
        <taxon>Dermabacteraceae</taxon>
        <taxon>Brachybacterium</taxon>
    </lineage>
</organism>
<dbReference type="Proteomes" id="UP000001919">
    <property type="component" value="Chromosome"/>
</dbReference>
<dbReference type="EMBL" id="CP001643">
    <property type="protein sequence ID" value="ACU85228.1"/>
    <property type="molecule type" value="Genomic_DNA"/>
</dbReference>
<comment type="similarity">
    <text evidence="2">Belongs to the YajC family.</text>
</comment>
<keyword evidence="6" id="KW-0653">Protein transport</keyword>
<evidence type="ECO:0000256" key="11">
    <source>
        <dbReference type="SAM" id="Phobius"/>
    </source>
</evidence>
<dbReference type="GO" id="GO:0015031">
    <property type="term" value="P:protein transport"/>
    <property type="evidence" value="ECO:0007669"/>
    <property type="project" value="UniProtKB-KW"/>
</dbReference>
<evidence type="ECO:0000256" key="8">
    <source>
        <dbReference type="ARBA" id="ARBA00023010"/>
    </source>
</evidence>
<evidence type="ECO:0000256" key="10">
    <source>
        <dbReference type="SAM" id="MobiDB-lite"/>
    </source>
</evidence>
<gene>
    <name evidence="12" type="ordered locus">Bfae_13970</name>
</gene>
<evidence type="ECO:0000313" key="13">
    <source>
        <dbReference type="Proteomes" id="UP000001919"/>
    </source>
</evidence>
<feature type="region of interest" description="Disordered" evidence="10">
    <location>
        <begin position="75"/>
        <end position="126"/>
    </location>
</feature>
<dbReference type="KEGG" id="bfa:Bfae_13970"/>
<evidence type="ECO:0000256" key="7">
    <source>
        <dbReference type="ARBA" id="ARBA00022989"/>
    </source>
</evidence>
<keyword evidence="3" id="KW-0813">Transport</keyword>
<dbReference type="PANTHER" id="PTHR33909">
    <property type="entry name" value="SEC TRANSLOCON ACCESSORY COMPLEX SUBUNIT YAJC"/>
    <property type="match status" value="1"/>
</dbReference>
<dbReference type="InterPro" id="IPR003849">
    <property type="entry name" value="Preprotein_translocase_YajC"/>
</dbReference>
<keyword evidence="7 11" id="KW-1133">Transmembrane helix</keyword>
<keyword evidence="8" id="KW-0811">Translocation</keyword>
<evidence type="ECO:0000256" key="3">
    <source>
        <dbReference type="ARBA" id="ARBA00022448"/>
    </source>
</evidence>
<accession>C7MCC1</accession>
<dbReference type="eggNOG" id="COG1862">
    <property type="taxonomic scope" value="Bacteria"/>
</dbReference>
<feature type="compositionally biased region" description="Acidic residues" evidence="10">
    <location>
        <begin position="86"/>
        <end position="103"/>
    </location>
</feature>
<keyword evidence="4" id="KW-1003">Cell membrane</keyword>
<evidence type="ECO:0000256" key="9">
    <source>
        <dbReference type="ARBA" id="ARBA00023136"/>
    </source>
</evidence>
<comment type="subcellular location">
    <subcellularLocation>
        <location evidence="1">Cell membrane</location>
        <topology evidence="1">Single-pass membrane protein</topology>
    </subcellularLocation>
</comment>
<dbReference type="STRING" id="446465.Bfae_13970"/>
<evidence type="ECO:0000256" key="6">
    <source>
        <dbReference type="ARBA" id="ARBA00022927"/>
    </source>
</evidence>
<reference evidence="12 13" key="1">
    <citation type="journal article" date="2009" name="Stand. Genomic Sci.">
        <title>Complete genome sequence of Brachybacterium faecium type strain (Schefferle 6-10).</title>
        <authorList>
            <person name="Lapidus A."/>
            <person name="Pukall R."/>
            <person name="Labuttii K."/>
            <person name="Copeland A."/>
            <person name="Del Rio T.G."/>
            <person name="Nolan M."/>
            <person name="Chen F."/>
            <person name="Lucas S."/>
            <person name="Tice H."/>
            <person name="Cheng J.F."/>
            <person name="Bruce D."/>
            <person name="Goodwin L."/>
            <person name="Pitluck S."/>
            <person name="Rohde M."/>
            <person name="Goker M."/>
            <person name="Pati A."/>
            <person name="Ivanova N."/>
            <person name="Mavrommatis K."/>
            <person name="Chen A."/>
            <person name="Palaniappan K."/>
            <person name="D'haeseleer P."/>
            <person name="Chain P."/>
            <person name="Bristow J."/>
            <person name="Eisen J.A."/>
            <person name="Markowitz V."/>
            <person name="Hugenholtz P."/>
            <person name="Kyrpides N.C."/>
            <person name="Klenk H.P."/>
        </authorList>
    </citation>
    <scope>NUCLEOTIDE SEQUENCE [LARGE SCALE GENOMIC DNA]</scope>
    <source>
        <strain evidence="13">ATCC 43885 / DSM 4810 / JCM 11609 / LMG 19847 / NBRC 14762 / NCIMB 9860 / 6-10</strain>
    </source>
</reference>
<dbReference type="SMART" id="SM01323">
    <property type="entry name" value="YajC"/>
    <property type="match status" value="1"/>
</dbReference>
<keyword evidence="9 11" id="KW-0472">Membrane</keyword>
<dbReference type="NCBIfam" id="TIGR00739">
    <property type="entry name" value="yajC"/>
    <property type="match status" value="1"/>
</dbReference>
<dbReference type="Pfam" id="PF02699">
    <property type="entry name" value="YajC"/>
    <property type="match status" value="1"/>
</dbReference>
<evidence type="ECO:0000256" key="4">
    <source>
        <dbReference type="ARBA" id="ARBA00022475"/>
    </source>
</evidence>
<evidence type="ECO:0000256" key="5">
    <source>
        <dbReference type="ARBA" id="ARBA00022692"/>
    </source>
</evidence>
<sequence>MELLPLLLIFAVMMLPLLFLSSRQKKMQQKQLELVRQLGVGDEVRTHSGFFGLIVEAYDDVVVLESEDGTQTKWSRQAIAQQVDPVDPEGEASDDLAEGEADDAGIPGVTVSEDTPAEDDPRRDRL</sequence>
<protein>
    <submittedName>
        <fullName evidence="12">Preprotein translocase, YajC subunit</fullName>
    </submittedName>
</protein>
<dbReference type="PATRIC" id="fig|446465.5.peg.1389"/>
<dbReference type="OrthoDB" id="3267178at2"/>
<dbReference type="AlphaFoldDB" id="C7MCC1"/>